<sequence length="62" mass="7176">MIGNFLILYPPKDKYYANKIKASAVILHQNPLRVHKSWISPGPKYSIKGMVHKFPYQGFCHC</sequence>
<dbReference type="EMBL" id="CP000237">
    <property type="protein sequence ID" value="ABD46100.1"/>
    <property type="molecule type" value="Genomic_DNA"/>
</dbReference>
<organism evidence="1 2">
    <name type="scientific">Ehrlichia sennetsu (strain ATCC VR-367 / Miyayama)</name>
    <name type="common">Neorickettsia sennetsu</name>
    <dbReference type="NCBI Taxonomy" id="222891"/>
    <lineage>
        <taxon>Bacteria</taxon>
        <taxon>Pseudomonadati</taxon>
        <taxon>Pseudomonadota</taxon>
        <taxon>Alphaproteobacteria</taxon>
        <taxon>Rickettsiales</taxon>
        <taxon>Anaplasmataceae</taxon>
        <taxon>Ehrlichia</taxon>
    </lineage>
</organism>
<protein>
    <submittedName>
        <fullName evidence="1">Uncharacterized protein</fullName>
    </submittedName>
</protein>
<dbReference type="Proteomes" id="UP000001942">
    <property type="component" value="Chromosome"/>
</dbReference>
<accession>Q2GD98</accession>
<proteinExistence type="predicted"/>
<reference evidence="1 2" key="1">
    <citation type="journal article" date="2006" name="PLoS Genet.">
        <title>Comparative genomics of emerging human ehrlichiosis agents.</title>
        <authorList>
            <person name="Dunning Hotopp J.C."/>
            <person name="Lin M."/>
            <person name="Madupu R."/>
            <person name="Crabtree J."/>
            <person name="Angiuoli S.V."/>
            <person name="Eisen J.A."/>
            <person name="Seshadri R."/>
            <person name="Ren Q."/>
            <person name="Wu M."/>
            <person name="Utterback T.R."/>
            <person name="Smith S."/>
            <person name="Lewis M."/>
            <person name="Khouri H."/>
            <person name="Zhang C."/>
            <person name="Niu H."/>
            <person name="Lin Q."/>
            <person name="Ohashi N."/>
            <person name="Zhi N."/>
            <person name="Nelson W."/>
            <person name="Brinkac L.M."/>
            <person name="Dodson R.J."/>
            <person name="Rosovitz M.J."/>
            <person name="Sundaram J."/>
            <person name="Daugherty S.C."/>
            <person name="Davidsen T."/>
            <person name="Durkin A.S."/>
            <person name="Gwinn M."/>
            <person name="Haft D.H."/>
            <person name="Selengut J.D."/>
            <person name="Sullivan S.A."/>
            <person name="Zafar N."/>
            <person name="Zhou L."/>
            <person name="Benahmed F."/>
            <person name="Forberger H."/>
            <person name="Halpin R."/>
            <person name="Mulligan S."/>
            <person name="Robinson J."/>
            <person name="White O."/>
            <person name="Rikihisa Y."/>
            <person name="Tettelin H."/>
        </authorList>
    </citation>
    <scope>NUCLEOTIDE SEQUENCE [LARGE SCALE GENOMIC DNA]</scope>
    <source>
        <strain evidence="2">ATCC VR-367 / Miyayama</strain>
    </source>
</reference>
<evidence type="ECO:0000313" key="2">
    <source>
        <dbReference type="Proteomes" id="UP000001942"/>
    </source>
</evidence>
<dbReference type="STRING" id="222891.NSE_0670"/>
<dbReference type="HOGENOM" id="CLU_2899548_0_0_5"/>
<name>Q2GD98_EHRS3</name>
<gene>
    <name evidence="1" type="ordered locus">NSE_0670</name>
</gene>
<evidence type="ECO:0000313" key="1">
    <source>
        <dbReference type="EMBL" id="ABD46100.1"/>
    </source>
</evidence>
<keyword evidence="2" id="KW-1185">Reference proteome</keyword>
<dbReference type="KEGG" id="nse:NSE_0670"/>
<dbReference type="AlphaFoldDB" id="Q2GD98"/>